<evidence type="ECO:0000313" key="14">
    <source>
        <dbReference type="Proteomes" id="UP001346869"/>
    </source>
</evidence>
<evidence type="ECO:0000256" key="2">
    <source>
        <dbReference type="ARBA" id="ARBA00022692"/>
    </source>
</evidence>
<evidence type="ECO:0000259" key="12">
    <source>
        <dbReference type="PROSITE" id="PS50835"/>
    </source>
</evidence>
<dbReference type="GO" id="GO:0060097">
    <property type="term" value="P:cytoskeletal rearrangement involved in phagocytosis, engulfment"/>
    <property type="evidence" value="ECO:0007669"/>
    <property type="project" value="TreeGrafter"/>
</dbReference>
<keyword evidence="7" id="KW-0325">Glycoprotein</keyword>
<gene>
    <name evidence="13" type="ORF">PBY51_016117</name>
</gene>
<keyword evidence="8" id="KW-0393">Immunoglobulin domain</keyword>
<dbReference type="SUPFAM" id="SSF48726">
    <property type="entry name" value="Immunoglobulin"/>
    <property type="match status" value="1"/>
</dbReference>
<dbReference type="PANTHER" id="PTHR46608">
    <property type="entry name" value="T-CELL IMMUNOGLOBULIN AND MUCIN DOMAIN-CONTAINING PROTEIN 4"/>
    <property type="match status" value="1"/>
</dbReference>
<dbReference type="AlphaFoldDB" id="A0AAN8ART6"/>
<dbReference type="InterPro" id="IPR013106">
    <property type="entry name" value="Ig_V-set"/>
</dbReference>
<dbReference type="FunFam" id="2.60.40.10:FF:000774">
    <property type="entry name" value="Hepatitis A virus cellular receptor 1"/>
    <property type="match status" value="1"/>
</dbReference>
<keyword evidence="6" id="KW-1015">Disulfide bond</keyword>
<evidence type="ECO:0000256" key="1">
    <source>
        <dbReference type="ARBA" id="ARBA00004479"/>
    </source>
</evidence>
<evidence type="ECO:0000256" key="11">
    <source>
        <dbReference type="SAM" id="SignalP"/>
    </source>
</evidence>
<dbReference type="InterPro" id="IPR007110">
    <property type="entry name" value="Ig-like_dom"/>
</dbReference>
<evidence type="ECO:0000256" key="6">
    <source>
        <dbReference type="ARBA" id="ARBA00023157"/>
    </source>
</evidence>
<evidence type="ECO:0000256" key="9">
    <source>
        <dbReference type="ARBA" id="ARBA00038203"/>
    </source>
</evidence>
<feature type="domain" description="Ig-like" evidence="12">
    <location>
        <begin position="27"/>
        <end position="109"/>
    </location>
</feature>
<dbReference type="GO" id="GO:0001786">
    <property type="term" value="F:phosphatidylserine binding"/>
    <property type="evidence" value="ECO:0007669"/>
    <property type="project" value="TreeGrafter"/>
</dbReference>
<comment type="caution">
    <text evidence="13">The sequence shown here is derived from an EMBL/GenBank/DDBJ whole genome shotgun (WGS) entry which is preliminary data.</text>
</comment>
<dbReference type="GO" id="GO:0043277">
    <property type="term" value="P:apoptotic cell clearance"/>
    <property type="evidence" value="ECO:0007669"/>
    <property type="project" value="TreeGrafter"/>
</dbReference>
<accession>A0AAN8ART6</accession>
<evidence type="ECO:0000256" key="10">
    <source>
        <dbReference type="SAM" id="Phobius"/>
    </source>
</evidence>
<sequence length="231" mass="25745">MRGLFYFCLSILTQVSSSTFEVTGLVGHNVTLPCRYDPKTHGVLSFCWGRGNLPNSQCSRTILSSEDGTVLILKSSRHQLRGSLLDGDVSLTILDAQWSDAGVYGCRVEIPGWFNDLKVNTNLLMKEAPVEQPVTPDWRPTFGVRQETLTIFSSSTENEEVHFLALDVTGILSTEEKLKAFLEVGNIGRVAALFFFAIIIILVFAFGRRLLPKRKLQDVNISTAENIYEVL</sequence>
<reference evidence="13 14" key="1">
    <citation type="journal article" date="2023" name="Genes (Basel)">
        <title>Chromosome-Level Genome Assembly and Circadian Gene Repertoire of the Patagonia Blennie Eleginops maclovinus-The Closest Ancestral Proxy of Antarctic Cryonotothenioids.</title>
        <authorList>
            <person name="Cheng C.C."/>
            <person name="Rivera-Colon A.G."/>
            <person name="Minhas B.F."/>
            <person name="Wilson L."/>
            <person name="Rayamajhi N."/>
            <person name="Vargas-Chacoff L."/>
            <person name="Catchen J.M."/>
        </authorList>
    </citation>
    <scope>NUCLEOTIDE SEQUENCE [LARGE SCALE GENOMIC DNA]</scope>
    <source>
        <strain evidence="13">JMC-PN-2008</strain>
    </source>
</reference>
<dbReference type="InterPro" id="IPR003599">
    <property type="entry name" value="Ig_sub"/>
</dbReference>
<feature type="chain" id="PRO_5042911995" description="Ig-like domain-containing protein" evidence="11">
    <location>
        <begin position="19"/>
        <end position="231"/>
    </location>
</feature>
<keyword evidence="2 10" id="KW-0812">Transmembrane</keyword>
<keyword evidence="3 11" id="KW-0732">Signal</keyword>
<dbReference type="InterPro" id="IPR036179">
    <property type="entry name" value="Ig-like_dom_sf"/>
</dbReference>
<keyword evidence="5 10" id="KW-0472">Membrane</keyword>
<dbReference type="PANTHER" id="PTHR46608:SF3">
    <property type="entry name" value="T-CELL IMMUNOGLOBULIN AND MUCIN DOMAIN-CONTAINING PROTEIN 4"/>
    <property type="match status" value="1"/>
</dbReference>
<dbReference type="SMART" id="SM00409">
    <property type="entry name" value="IG"/>
    <property type="match status" value="1"/>
</dbReference>
<evidence type="ECO:0000256" key="5">
    <source>
        <dbReference type="ARBA" id="ARBA00023136"/>
    </source>
</evidence>
<evidence type="ECO:0000256" key="4">
    <source>
        <dbReference type="ARBA" id="ARBA00022989"/>
    </source>
</evidence>
<keyword evidence="14" id="KW-1185">Reference proteome</keyword>
<dbReference type="Proteomes" id="UP001346869">
    <property type="component" value="Unassembled WGS sequence"/>
</dbReference>
<proteinExistence type="inferred from homology"/>
<organism evidence="13 14">
    <name type="scientific">Eleginops maclovinus</name>
    <name type="common">Patagonian blennie</name>
    <name type="synonym">Eleginus maclovinus</name>
    <dbReference type="NCBI Taxonomy" id="56733"/>
    <lineage>
        <taxon>Eukaryota</taxon>
        <taxon>Metazoa</taxon>
        <taxon>Chordata</taxon>
        <taxon>Craniata</taxon>
        <taxon>Vertebrata</taxon>
        <taxon>Euteleostomi</taxon>
        <taxon>Actinopterygii</taxon>
        <taxon>Neopterygii</taxon>
        <taxon>Teleostei</taxon>
        <taxon>Neoteleostei</taxon>
        <taxon>Acanthomorphata</taxon>
        <taxon>Eupercaria</taxon>
        <taxon>Perciformes</taxon>
        <taxon>Notothenioidei</taxon>
        <taxon>Eleginopidae</taxon>
        <taxon>Eleginops</taxon>
    </lineage>
</organism>
<comment type="subcellular location">
    <subcellularLocation>
        <location evidence="1">Membrane</location>
        <topology evidence="1">Single-pass type I membrane protein</topology>
    </subcellularLocation>
</comment>
<dbReference type="Pfam" id="PF07686">
    <property type="entry name" value="V-set"/>
    <property type="match status" value="1"/>
</dbReference>
<dbReference type="InterPro" id="IPR013783">
    <property type="entry name" value="Ig-like_fold"/>
</dbReference>
<reference evidence="13 14" key="2">
    <citation type="journal article" date="2023" name="Mol. Biol. Evol.">
        <title>Genomics of Secondarily Temperate Adaptation in the Only Non-Antarctic Icefish.</title>
        <authorList>
            <person name="Rivera-Colon A.G."/>
            <person name="Rayamajhi N."/>
            <person name="Minhas B.F."/>
            <person name="Madrigal G."/>
            <person name="Bilyk K.T."/>
            <person name="Yoon V."/>
            <person name="Hune M."/>
            <person name="Gregory S."/>
            <person name="Cheng C.H.C."/>
            <person name="Catchen J.M."/>
        </authorList>
    </citation>
    <scope>NUCLEOTIDE SEQUENCE [LARGE SCALE GENOMIC DNA]</scope>
    <source>
        <strain evidence="13">JMC-PN-2008</strain>
    </source>
</reference>
<protein>
    <recommendedName>
        <fullName evidence="12">Ig-like domain-containing protein</fullName>
    </recommendedName>
</protein>
<feature type="signal peptide" evidence="11">
    <location>
        <begin position="1"/>
        <end position="18"/>
    </location>
</feature>
<feature type="transmembrane region" description="Helical" evidence="10">
    <location>
        <begin position="187"/>
        <end position="207"/>
    </location>
</feature>
<evidence type="ECO:0000313" key="13">
    <source>
        <dbReference type="EMBL" id="KAK5864912.1"/>
    </source>
</evidence>
<dbReference type="Gene3D" id="2.60.40.10">
    <property type="entry name" value="Immunoglobulins"/>
    <property type="match status" value="1"/>
</dbReference>
<keyword evidence="4 10" id="KW-1133">Transmembrane helix</keyword>
<evidence type="ECO:0000256" key="3">
    <source>
        <dbReference type="ARBA" id="ARBA00022729"/>
    </source>
</evidence>
<dbReference type="GO" id="GO:0016020">
    <property type="term" value="C:membrane"/>
    <property type="evidence" value="ECO:0007669"/>
    <property type="project" value="UniProtKB-SubCell"/>
</dbReference>
<dbReference type="PROSITE" id="PS50835">
    <property type="entry name" value="IG_LIKE"/>
    <property type="match status" value="1"/>
</dbReference>
<name>A0AAN8ART6_ELEMC</name>
<dbReference type="EMBL" id="JAUZQC010000010">
    <property type="protein sequence ID" value="KAK5864912.1"/>
    <property type="molecule type" value="Genomic_DNA"/>
</dbReference>
<comment type="similarity">
    <text evidence="9">Belongs to the immunoglobulin superfamily. TIM family.</text>
</comment>
<evidence type="ECO:0000256" key="7">
    <source>
        <dbReference type="ARBA" id="ARBA00023180"/>
    </source>
</evidence>
<evidence type="ECO:0000256" key="8">
    <source>
        <dbReference type="ARBA" id="ARBA00023319"/>
    </source>
</evidence>